<feature type="region of interest" description="Disordered" evidence="1">
    <location>
        <begin position="32"/>
        <end position="52"/>
    </location>
</feature>
<accession>A0A9K3PJZ9</accession>
<evidence type="ECO:0000313" key="2">
    <source>
        <dbReference type="EMBL" id="KAG7350577.1"/>
    </source>
</evidence>
<evidence type="ECO:0000313" key="3">
    <source>
        <dbReference type="Proteomes" id="UP000693970"/>
    </source>
</evidence>
<evidence type="ECO:0000256" key="1">
    <source>
        <dbReference type="SAM" id="MobiDB-lite"/>
    </source>
</evidence>
<reference evidence="2" key="1">
    <citation type="journal article" date="2021" name="Sci. Rep.">
        <title>Diploid genomic architecture of Nitzschia inconspicua, an elite biomass production diatom.</title>
        <authorList>
            <person name="Oliver A."/>
            <person name="Podell S."/>
            <person name="Pinowska A."/>
            <person name="Traller J.C."/>
            <person name="Smith S.R."/>
            <person name="McClure R."/>
            <person name="Beliaev A."/>
            <person name="Bohutskyi P."/>
            <person name="Hill E.A."/>
            <person name="Rabines A."/>
            <person name="Zheng H."/>
            <person name="Allen L.Z."/>
            <person name="Kuo A."/>
            <person name="Grigoriev I.V."/>
            <person name="Allen A.E."/>
            <person name="Hazlebeck D."/>
            <person name="Allen E.E."/>
        </authorList>
    </citation>
    <scope>NUCLEOTIDE SEQUENCE</scope>
    <source>
        <strain evidence="2">Hildebrandi</strain>
    </source>
</reference>
<dbReference type="Proteomes" id="UP000693970">
    <property type="component" value="Unassembled WGS sequence"/>
</dbReference>
<dbReference type="EMBL" id="JAGRRH010000018">
    <property type="protein sequence ID" value="KAG7350577.1"/>
    <property type="molecule type" value="Genomic_DNA"/>
</dbReference>
<gene>
    <name evidence="2" type="ORF">IV203_009937</name>
</gene>
<sequence length="109" mass="12153">MSNGNTNNAVLEEAGVTSVDIDEMNSIVGKVPAEKLDHSPMPSTMSKPGHLHRFITRSGYGLNSRRMRTLPPNFETQLFLGTKNKTFWGLADINHIVTLEKDDENNARK</sequence>
<keyword evidence="3" id="KW-1185">Reference proteome</keyword>
<name>A0A9K3PJZ9_9STRA</name>
<comment type="caution">
    <text evidence="2">The sequence shown here is derived from an EMBL/GenBank/DDBJ whole genome shotgun (WGS) entry which is preliminary data.</text>
</comment>
<proteinExistence type="predicted"/>
<protein>
    <submittedName>
        <fullName evidence="2">Uncharacterized protein</fullName>
    </submittedName>
</protein>
<organism evidence="2 3">
    <name type="scientific">Nitzschia inconspicua</name>
    <dbReference type="NCBI Taxonomy" id="303405"/>
    <lineage>
        <taxon>Eukaryota</taxon>
        <taxon>Sar</taxon>
        <taxon>Stramenopiles</taxon>
        <taxon>Ochrophyta</taxon>
        <taxon>Bacillariophyta</taxon>
        <taxon>Bacillariophyceae</taxon>
        <taxon>Bacillariophycidae</taxon>
        <taxon>Bacillariales</taxon>
        <taxon>Bacillariaceae</taxon>
        <taxon>Nitzschia</taxon>
    </lineage>
</organism>
<reference evidence="2" key="2">
    <citation type="submission" date="2021-04" db="EMBL/GenBank/DDBJ databases">
        <authorList>
            <person name="Podell S."/>
        </authorList>
    </citation>
    <scope>NUCLEOTIDE SEQUENCE</scope>
    <source>
        <strain evidence="2">Hildebrandi</strain>
    </source>
</reference>
<dbReference type="AlphaFoldDB" id="A0A9K3PJZ9"/>